<proteinExistence type="predicted"/>
<sequence>MLAMHDHEPGPSNYMARSPAYHHPCDLGSHVMTHCKTSPSQYGHRHQQPPLREHPNNQHHRELQQQQQQQQQHPGPSQQQQTLYHSPHHYQQHESTSMYTEMYNPQFVVKQHVGQPGFPSSYDPQGVAATGSCSVYSEDEYEDVDDEEISEMDDEELRLSYEQYRRHFHPQPDVTSQLLQFANMVSADIQKFFGRTKDHEDGCDVYEDKWATTKSGRELYYADLLRIAQGDTEPVSKTTRKSFSSPSSSSSLTSLSPHSDPCRPSQQFTGRRDTAIGVGPLSELFEYGLQHFSNQKKHNHGNSGCRSRSAPGNKPLATPMHERNLPASFWREPALNVVFNDPHRMDVSQHAMMTTSKLPDFSDLVESWQGAGEGMSGSGHDRRPRLDVHLDHHAL</sequence>
<name>A0AAV2H6B9_LYMST</name>
<dbReference type="EMBL" id="CAXITT010000041">
    <property type="protein sequence ID" value="CAL1528988.1"/>
    <property type="molecule type" value="Genomic_DNA"/>
</dbReference>
<gene>
    <name evidence="2" type="ORF">GSLYS_00003158001</name>
</gene>
<feature type="compositionally biased region" description="Basic and acidic residues" evidence="1">
    <location>
        <begin position="379"/>
        <end position="395"/>
    </location>
</feature>
<feature type="compositionally biased region" description="Low complexity" evidence="1">
    <location>
        <begin position="241"/>
        <end position="259"/>
    </location>
</feature>
<accession>A0AAV2H6B9</accession>
<evidence type="ECO:0000256" key="1">
    <source>
        <dbReference type="SAM" id="MobiDB-lite"/>
    </source>
</evidence>
<dbReference type="Pfam" id="PF15238">
    <property type="entry name" value="TEADIR3"/>
    <property type="match status" value="1"/>
</dbReference>
<dbReference type="InterPro" id="IPR053819">
    <property type="entry name" value="TEADIR3_omega_loop"/>
</dbReference>
<protein>
    <submittedName>
        <fullName evidence="2">Uncharacterized protein</fullName>
    </submittedName>
</protein>
<organism evidence="2 3">
    <name type="scientific">Lymnaea stagnalis</name>
    <name type="common">Great pond snail</name>
    <name type="synonym">Helix stagnalis</name>
    <dbReference type="NCBI Taxonomy" id="6523"/>
    <lineage>
        <taxon>Eukaryota</taxon>
        <taxon>Metazoa</taxon>
        <taxon>Spiralia</taxon>
        <taxon>Lophotrochozoa</taxon>
        <taxon>Mollusca</taxon>
        <taxon>Gastropoda</taxon>
        <taxon>Heterobranchia</taxon>
        <taxon>Euthyneura</taxon>
        <taxon>Panpulmonata</taxon>
        <taxon>Hygrophila</taxon>
        <taxon>Lymnaeoidea</taxon>
        <taxon>Lymnaeidae</taxon>
        <taxon>Lymnaea</taxon>
    </lineage>
</organism>
<keyword evidence="3" id="KW-1185">Reference proteome</keyword>
<dbReference type="AlphaFoldDB" id="A0AAV2H6B9"/>
<feature type="compositionally biased region" description="Low complexity" evidence="1">
    <location>
        <begin position="64"/>
        <end position="81"/>
    </location>
</feature>
<evidence type="ECO:0000313" key="3">
    <source>
        <dbReference type="Proteomes" id="UP001497497"/>
    </source>
</evidence>
<feature type="region of interest" description="Disordered" evidence="1">
    <location>
        <begin position="369"/>
        <end position="395"/>
    </location>
</feature>
<feature type="region of interest" description="Disordered" evidence="1">
    <location>
        <begin position="36"/>
        <end position="95"/>
    </location>
</feature>
<comment type="caution">
    <text evidence="2">The sequence shown here is derived from an EMBL/GenBank/DDBJ whole genome shotgun (WGS) entry which is preliminary data.</text>
</comment>
<dbReference type="Proteomes" id="UP001497497">
    <property type="component" value="Unassembled WGS sequence"/>
</dbReference>
<feature type="region of interest" description="Disordered" evidence="1">
    <location>
        <begin position="232"/>
        <end position="272"/>
    </location>
</feature>
<feature type="region of interest" description="Disordered" evidence="1">
    <location>
        <begin position="295"/>
        <end position="314"/>
    </location>
</feature>
<feature type="compositionally biased region" description="Basic and acidic residues" evidence="1">
    <location>
        <begin position="51"/>
        <end position="63"/>
    </location>
</feature>
<evidence type="ECO:0000313" key="2">
    <source>
        <dbReference type="EMBL" id="CAL1528988.1"/>
    </source>
</evidence>
<reference evidence="2 3" key="1">
    <citation type="submission" date="2024-04" db="EMBL/GenBank/DDBJ databases">
        <authorList>
            <consortium name="Genoscope - CEA"/>
            <person name="William W."/>
        </authorList>
    </citation>
    <scope>NUCLEOTIDE SEQUENCE [LARGE SCALE GENOMIC DNA]</scope>
</reference>